<comment type="caution">
    <text evidence="1">The sequence shown here is derived from an EMBL/GenBank/DDBJ whole genome shotgun (WGS) entry which is preliminary data.</text>
</comment>
<evidence type="ECO:0000313" key="2">
    <source>
        <dbReference type="Proteomes" id="UP001362999"/>
    </source>
</evidence>
<dbReference type="AlphaFoldDB" id="A0AAW0ASF2"/>
<proteinExistence type="predicted"/>
<dbReference type="InterPro" id="IPR016024">
    <property type="entry name" value="ARM-type_fold"/>
</dbReference>
<sequence length="363" mass="40583">MNPLSRQPSRLSVLSWWSNSNPNLGNSATINLHAAAKPLMRFLYHRQAITIVRKNSGKPLTSEMLEIYASYLPWDYVSVSTKTMILSVINDHIEQEPEAAETVLDSPVIPHLKRMLGLPGVNFEALLNVQVRHLIQGIYLKDAATWIEQNCSRRLSPELLETYALYLQLPGPADHIIEMVLSDLNLRVWVRPVEARSIVDSPVFSLIPQLLDSDVSVIRVASTELLEKLVANVGVLAVLQLDVCSKLVTLLRDHSKLVVEPAISVLSYIATSLEGAKIIIPAVYSDIEVSGGDLNYPFCWPDQQLFKSRPKIRTQARKLMKSLAAHDVNSTGVSIRRNPAIPEATIWTWHRHEPWLAGDVAMS</sequence>
<name>A0AAW0ASF2_9AGAR</name>
<evidence type="ECO:0000313" key="1">
    <source>
        <dbReference type="EMBL" id="KAK7016345.1"/>
    </source>
</evidence>
<dbReference type="InterPro" id="IPR011989">
    <property type="entry name" value="ARM-like"/>
</dbReference>
<dbReference type="SUPFAM" id="SSF48371">
    <property type="entry name" value="ARM repeat"/>
    <property type="match status" value="1"/>
</dbReference>
<dbReference type="Gene3D" id="1.25.10.10">
    <property type="entry name" value="Leucine-rich Repeat Variant"/>
    <property type="match status" value="1"/>
</dbReference>
<organism evidence="1 2">
    <name type="scientific">Favolaschia claudopus</name>
    <dbReference type="NCBI Taxonomy" id="2862362"/>
    <lineage>
        <taxon>Eukaryota</taxon>
        <taxon>Fungi</taxon>
        <taxon>Dikarya</taxon>
        <taxon>Basidiomycota</taxon>
        <taxon>Agaricomycotina</taxon>
        <taxon>Agaricomycetes</taxon>
        <taxon>Agaricomycetidae</taxon>
        <taxon>Agaricales</taxon>
        <taxon>Marasmiineae</taxon>
        <taxon>Mycenaceae</taxon>
        <taxon>Favolaschia</taxon>
    </lineage>
</organism>
<protein>
    <submittedName>
        <fullName evidence="1">Uncharacterized protein</fullName>
    </submittedName>
</protein>
<gene>
    <name evidence="1" type="ORF">R3P38DRAFT_1402613</name>
</gene>
<reference evidence="1 2" key="1">
    <citation type="journal article" date="2024" name="J Genomics">
        <title>Draft genome sequencing and assembly of Favolaschia claudopus CIRM-BRFM 2984 isolated from oak limbs.</title>
        <authorList>
            <person name="Navarro D."/>
            <person name="Drula E."/>
            <person name="Chaduli D."/>
            <person name="Cazenave R."/>
            <person name="Ahrendt S."/>
            <person name="Wang J."/>
            <person name="Lipzen A."/>
            <person name="Daum C."/>
            <person name="Barry K."/>
            <person name="Grigoriev I.V."/>
            <person name="Favel A."/>
            <person name="Rosso M.N."/>
            <person name="Martin F."/>
        </authorList>
    </citation>
    <scope>NUCLEOTIDE SEQUENCE [LARGE SCALE GENOMIC DNA]</scope>
    <source>
        <strain evidence="1 2">CIRM-BRFM 2984</strain>
    </source>
</reference>
<keyword evidence="2" id="KW-1185">Reference proteome</keyword>
<dbReference type="EMBL" id="JAWWNJ010000051">
    <property type="protein sequence ID" value="KAK7016345.1"/>
    <property type="molecule type" value="Genomic_DNA"/>
</dbReference>
<accession>A0AAW0ASF2</accession>
<dbReference type="Proteomes" id="UP001362999">
    <property type="component" value="Unassembled WGS sequence"/>
</dbReference>